<sequence length="307" mass="36737">MIFIMAQPAIQRFKWELDVCLNNLKSHGVEDIILLFTQYDNSIPKYFEKKYGAKCFVYRDNNTSKQYIPSVKPYLWWQFLKNNPEYEKENYFYMDADVIFRELPDFSKIPNDVNLWVASDCDGYLGTRYIDSKGKHLLEEMCKVIGVEESKIRSLDKAVGAQWIMHKPSCEYWEKVYFDCIKLYKWFCTNELRYIRENRQVNNYTPIQKWTAEMWAQLWNCLLFGIIPTISSELDFCWATDDIKRWNETKIYHNAGVTPDMHDRLFFKGQYVNKAPFKDNLNFVDKSKCSYKYVEQILKTSKSEPCI</sequence>
<comment type="caution">
    <text evidence="1">The sequence shown here is derived from an EMBL/GenBank/DDBJ whole genome shotgun (WGS) entry which is preliminary data.</text>
</comment>
<evidence type="ECO:0008006" key="3">
    <source>
        <dbReference type="Google" id="ProtNLM"/>
    </source>
</evidence>
<accession>A0A2T0BLT3</accession>
<keyword evidence="2" id="KW-1185">Reference proteome</keyword>
<reference evidence="1 2" key="1">
    <citation type="submission" date="2018-03" db="EMBL/GenBank/DDBJ databases">
        <title>Genome sequence of Clostridium luticellarii DSM 29923.</title>
        <authorList>
            <person name="Poehlein A."/>
            <person name="Daniel R."/>
        </authorList>
    </citation>
    <scope>NUCLEOTIDE SEQUENCE [LARGE SCALE GENOMIC DNA]</scope>
    <source>
        <strain evidence="1 2">DSM 29923</strain>
    </source>
</reference>
<organism evidence="1 2">
    <name type="scientific">Clostridium luticellarii</name>
    <dbReference type="NCBI Taxonomy" id="1691940"/>
    <lineage>
        <taxon>Bacteria</taxon>
        <taxon>Bacillati</taxon>
        <taxon>Bacillota</taxon>
        <taxon>Clostridia</taxon>
        <taxon>Eubacteriales</taxon>
        <taxon>Clostridiaceae</taxon>
        <taxon>Clostridium</taxon>
    </lineage>
</organism>
<dbReference type="Proteomes" id="UP000237798">
    <property type="component" value="Unassembled WGS sequence"/>
</dbReference>
<proteinExistence type="predicted"/>
<dbReference type="EMBL" id="PVXP01000034">
    <property type="protein sequence ID" value="PRR84742.1"/>
    <property type="molecule type" value="Genomic_DNA"/>
</dbReference>
<dbReference type="RefSeq" id="WP_106009905.1">
    <property type="nucleotide sequence ID" value="NZ_PVXP01000034.1"/>
</dbReference>
<dbReference type="OrthoDB" id="2300838at2"/>
<name>A0A2T0BLT3_9CLOT</name>
<gene>
    <name evidence="1" type="ORF">CLLU_22810</name>
</gene>
<protein>
    <recommendedName>
        <fullName evidence="3">Glycosyl transferase family 8</fullName>
    </recommendedName>
</protein>
<evidence type="ECO:0000313" key="2">
    <source>
        <dbReference type="Proteomes" id="UP000237798"/>
    </source>
</evidence>
<dbReference type="AlphaFoldDB" id="A0A2T0BLT3"/>
<evidence type="ECO:0000313" key="1">
    <source>
        <dbReference type="EMBL" id="PRR84742.1"/>
    </source>
</evidence>